<comment type="caution">
    <text evidence="2">The sequence shown here is derived from an EMBL/GenBank/DDBJ whole genome shotgun (WGS) entry which is preliminary data.</text>
</comment>
<protein>
    <submittedName>
        <fullName evidence="2">PilZ domain-containing protein</fullName>
    </submittedName>
</protein>
<organism evidence="2 3">
    <name type="scientific">Pacificimonas pallii</name>
    <dbReference type="NCBI Taxonomy" id="2827236"/>
    <lineage>
        <taxon>Bacteria</taxon>
        <taxon>Pseudomonadati</taxon>
        <taxon>Pseudomonadota</taxon>
        <taxon>Alphaproteobacteria</taxon>
        <taxon>Sphingomonadales</taxon>
        <taxon>Sphingosinicellaceae</taxon>
        <taxon>Pacificimonas</taxon>
    </lineage>
</organism>
<accession>A0ABS6SG85</accession>
<evidence type="ECO:0000313" key="3">
    <source>
        <dbReference type="Proteomes" id="UP000722336"/>
    </source>
</evidence>
<gene>
    <name evidence="2" type="ORF">KCG44_08850</name>
</gene>
<dbReference type="Pfam" id="PF07238">
    <property type="entry name" value="PilZ"/>
    <property type="match status" value="1"/>
</dbReference>
<dbReference type="Proteomes" id="UP000722336">
    <property type="component" value="Unassembled WGS sequence"/>
</dbReference>
<dbReference type="RefSeq" id="WP_218445717.1">
    <property type="nucleotide sequence ID" value="NZ_JAGSPA010000003.1"/>
</dbReference>
<keyword evidence="3" id="KW-1185">Reference proteome</keyword>
<evidence type="ECO:0000313" key="2">
    <source>
        <dbReference type="EMBL" id="MBV7256891.1"/>
    </source>
</evidence>
<evidence type="ECO:0000259" key="1">
    <source>
        <dbReference type="Pfam" id="PF07238"/>
    </source>
</evidence>
<proteinExistence type="predicted"/>
<name>A0ABS6SG85_9SPHN</name>
<dbReference type="InterPro" id="IPR009875">
    <property type="entry name" value="PilZ_domain"/>
</dbReference>
<sequence length="111" mass="12109">MTNVTFRPTDEPRAQPRADANHLAALIRDGKPSNARVIDVSQTGVCVETALALSEAEDLVYTSVRMGRRPAIVIWCENGVAGLAFTDDIARLAEARGQPAARHWLSVLRKN</sequence>
<reference evidence="2 3" key="1">
    <citation type="submission" date="2021-04" db="EMBL/GenBank/DDBJ databases">
        <authorList>
            <person name="Pira H."/>
            <person name="Risdian C."/>
            <person name="Wink J."/>
        </authorList>
    </citation>
    <scope>NUCLEOTIDE SEQUENCE [LARGE SCALE GENOMIC DNA]</scope>
    <source>
        <strain evidence="2 3">WHA3</strain>
    </source>
</reference>
<dbReference type="EMBL" id="JAGSPA010000003">
    <property type="protein sequence ID" value="MBV7256891.1"/>
    <property type="molecule type" value="Genomic_DNA"/>
</dbReference>
<feature type="domain" description="PilZ" evidence="1">
    <location>
        <begin position="13"/>
        <end position="88"/>
    </location>
</feature>